<feature type="region of interest" description="Disordered" evidence="1">
    <location>
        <begin position="853"/>
        <end position="903"/>
    </location>
</feature>
<dbReference type="GO" id="GO:0005737">
    <property type="term" value="C:cytoplasm"/>
    <property type="evidence" value="ECO:0007669"/>
    <property type="project" value="TreeGrafter"/>
</dbReference>
<keyword evidence="5" id="KW-1185">Reference proteome</keyword>
<dbReference type="EMBL" id="RWJN01000110">
    <property type="protein sequence ID" value="TCD67099.1"/>
    <property type="molecule type" value="Genomic_DNA"/>
</dbReference>
<name>A0A4R0RP58_9APHY</name>
<feature type="domain" description="TTI1 C-terminal TPR" evidence="3">
    <location>
        <begin position="809"/>
        <end position="1095"/>
    </location>
</feature>
<sequence length="1134" mass="124094">MPGVEHRDSTQDVFMRLKASCVPLLGSSLLTPASIPTVSNHLQNILTILREVTGTDGQFKTSLISYVFIPISTILQRNPSSSIPDHILERLLEILAILCELWWWEMDVRTWEQVLMLSSAVVGGLEGSGKGKERDDETKAAAVRCLWVLLHERSPQDDPDPAKKGNRAKEIFDRLRLHTQSDKFIPIIGQSIHSLLATALSPHKPLQKLSLDVVQVLTSRYILDAFAPSILPGVASTMCKVALGVGLSRGWANGDVVSFALEVLGRTIVLSIGDDVCARDGAVKRASDLESLSQLVTESAAESSADSSTAKFHVRRTPAWLTATATQLHMALISLQPLVNHQTPSAQISLATFSSLVLESTTLTLPQSQPLLLSYLLSLSACDFPDVESHARKCIQDVLAGAQQHALLHVLLQISKDSMSSLPRLLALRAEPKLVHAAKIVEAVCSLTSSPSAATAAIQGGIETLLGPNGGIEKWGWSLLSAVELTTTSVILTASSAGHLLLTSNAETIPATPFPEVTLRHASSRSTTQALQEMFQALGRAAGESCVYSIEWFFRVGRSGRGSQNVAALWITSRLLEGAARVSLSTHSDVVSAGTKRSKRLDRVSRGLSKLVAETWDESSAEPDTDQPGLKKEELEVTSVQHVVGLLPVRGSTNEHASLPSAEIKPASSQPMLHRMLMLQLLAITSGVLEARFVPTLLDTLFPILHSLTSDYPPLATTALATLQYVANVTSYASPANLLLSNFDYALDAVSRRLTRRWLDLDATSVLVILVRLVGRDVVQRAGDVVEECFDRLDEYHGYEVLVNGLMSVLAEVVDAIAADSTDSPDSKPPPESTTDGRADPMQDFLQWFAHRKDQSSNPDQSNGNADEDFGPVPQEAWGSKDKEEDQGKRAEDPIDEPPSTPTQLLVQQIISRSLYFLTHESRLVRARILSLLSSAATVLPPSLILPSIHHAWPFILNRLADPEPFVVSAAATLVENLALHFGDFMYSRIWDDIWPRFREILQRLQVADSDSALARRGLGAVGTESAYTHSHRLYRSLIRTMAAAAQGVQVKDSAVWDVIMAHRRFLHKEAHEELQSCARALYVVIGRKNEDAVWFALKGTEDTLGGWSFLHETKWDIRQNVQLILQSFLNTRD</sequence>
<feature type="region of interest" description="Disordered" evidence="1">
    <location>
        <begin position="820"/>
        <end position="840"/>
    </location>
</feature>
<evidence type="ECO:0000313" key="4">
    <source>
        <dbReference type="EMBL" id="TCD67099.1"/>
    </source>
</evidence>
<dbReference type="Pfam" id="PF21547">
    <property type="entry name" value="TTI1"/>
    <property type="match status" value="1"/>
</dbReference>
<dbReference type="Pfam" id="PF24181">
    <property type="entry name" value="TPR_TTI1_C"/>
    <property type="match status" value="1"/>
</dbReference>
<reference evidence="4 5" key="1">
    <citation type="submission" date="2018-11" db="EMBL/GenBank/DDBJ databases">
        <title>Genome assembly of Steccherinum ochraceum LE-BIN_3174, the white-rot fungus of the Steccherinaceae family (The Residual Polyporoid clade, Polyporales, Basidiomycota).</title>
        <authorList>
            <person name="Fedorova T.V."/>
            <person name="Glazunova O.A."/>
            <person name="Landesman E.O."/>
            <person name="Moiseenko K.V."/>
            <person name="Psurtseva N.V."/>
            <person name="Savinova O.S."/>
            <person name="Shakhova N.V."/>
            <person name="Tyazhelova T.V."/>
            <person name="Vasina D.V."/>
        </authorList>
    </citation>
    <scope>NUCLEOTIDE SEQUENCE [LARGE SCALE GENOMIC DNA]</scope>
    <source>
        <strain evidence="4 5">LE-BIN_3174</strain>
    </source>
</reference>
<dbReference type="InterPro" id="IPR049362">
    <property type="entry name" value="TTI1_rpt"/>
</dbReference>
<proteinExistence type="predicted"/>
<evidence type="ECO:0000256" key="1">
    <source>
        <dbReference type="SAM" id="MobiDB-lite"/>
    </source>
</evidence>
<organism evidence="4 5">
    <name type="scientific">Steccherinum ochraceum</name>
    <dbReference type="NCBI Taxonomy" id="92696"/>
    <lineage>
        <taxon>Eukaryota</taxon>
        <taxon>Fungi</taxon>
        <taxon>Dikarya</taxon>
        <taxon>Basidiomycota</taxon>
        <taxon>Agaricomycotina</taxon>
        <taxon>Agaricomycetes</taxon>
        <taxon>Polyporales</taxon>
        <taxon>Steccherinaceae</taxon>
        <taxon>Steccherinum</taxon>
    </lineage>
</organism>
<dbReference type="AlphaFoldDB" id="A0A4R0RP58"/>
<dbReference type="PANTHER" id="PTHR18460">
    <property type="entry name" value="TEL2 INTERACTING PROTEIN 1 TTI1 FAMILY MEMBER"/>
    <property type="match status" value="1"/>
</dbReference>
<feature type="domain" description="TTI1 N-terminal TPR" evidence="2">
    <location>
        <begin position="14"/>
        <end position="382"/>
    </location>
</feature>
<dbReference type="Proteomes" id="UP000292702">
    <property type="component" value="Unassembled WGS sequence"/>
</dbReference>
<evidence type="ECO:0008006" key="6">
    <source>
        <dbReference type="Google" id="ProtNLM"/>
    </source>
</evidence>
<evidence type="ECO:0000259" key="2">
    <source>
        <dbReference type="Pfam" id="PF24173"/>
    </source>
</evidence>
<feature type="compositionally biased region" description="Polar residues" evidence="1">
    <location>
        <begin position="856"/>
        <end position="865"/>
    </location>
</feature>
<dbReference type="InterPro" id="IPR057567">
    <property type="entry name" value="TPR_TTI1_C"/>
</dbReference>
<dbReference type="OrthoDB" id="49511at2759"/>
<dbReference type="Gene3D" id="1.25.10.10">
    <property type="entry name" value="Leucine-rich Repeat Variant"/>
    <property type="match status" value="1"/>
</dbReference>
<evidence type="ECO:0000313" key="5">
    <source>
        <dbReference type="Proteomes" id="UP000292702"/>
    </source>
</evidence>
<dbReference type="PANTHER" id="PTHR18460:SF3">
    <property type="entry name" value="TELO2-INTERACTING PROTEIN 1 HOMOLOG"/>
    <property type="match status" value="1"/>
</dbReference>
<dbReference type="InterPro" id="IPR016024">
    <property type="entry name" value="ARM-type_fold"/>
</dbReference>
<gene>
    <name evidence="4" type="ORF">EIP91_000562</name>
</gene>
<dbReference type="SUPFAM" id="SSF48371">
    <property type="entry name" value="ARM repeat"/>
    <property type="match status" value="1"/>
</dbReference>
<dbReference type="STRING" id="92696.A0A4R0RP58"/>
<dbReference type="InterPro" id="IPR057566">
    <property type="entry name" value="TPR_TTI1_N"/>
</dbReference>
<dbReference type="InterPro" id="IPR052587">
    <property type="entry name" value="TELO2-interacting_protein_1"/>
</dbReference>
<comment type="caution">
    <text evidence="4">The sequence shown here is derived from an EMBL/GenBank/DDBJ whole genome shotgun (WGS) entry which is preliminary data.</text>
</comment>
<protein>
    <recommendedName>
        <fullName evidence="6">TEL2-interacting protein 1</fullName>
    </recommendedName>
</protein>
<accession>A0A4R0RP58</accession>
<dbReference type="InterPro" id="IPR011989">
    <property type="entry name" value="ARM-like"/>
</dbReference>
<dbReference type="Pfam" id="PF24173">
    <property type="entry name" value="TPR_TTI1_N"/>
    <property type="match status" value="1"/>
</dbReference>
<feature type="compositionally biased region" description="Basic and acidic residues" evidence="1">
    <location>
        <begin position="879"/>
        <end position="893"/>
    </location>
</feature>
<evidence type="ECO:0000259" key="3">
    <source>
        <dbReference type="Pfam" id="PF24181"/>
    </source>
</evidence>